<gene>
    <name evidence="1" type="ORF">OUZ56_003218</name>
</gene>
<organism evidence="1 2">
    <name type="scientific">Daphnia magna</name>
    <dbReference type="NCBI Taxonomy" id="35525"/>
    <lineage>
        <taxon>Eukaryota</taxon>
        <taxon>Metazoa</taxon>
        <taxon>Ecdysozoa</taxon>
        <taxon>Arthropoda</taxon>
        <taxon>Crustacea</taxon>
        <taxon>Branchiopoda</taxon>
        <taxon>Diplostraca</taxon>
        <taxon>Cladocera</taxon>
        <taxon>Anomopoda</taxon>
        <taxon>Daphniidae</taxon>
        <taxon>Daphnia</taxon>
    </lineage>
</organism>
<reference evidence="1 2" key="1">
    <citation type="journal article" date="2023" name="Nucleic Acids Res.">
        <title>The hologenome of Daphnia magna reveals possible DNA methylation and microbiome-mediated evolution of the host genome.</title>
        <authorList>
            <person name="Chaturvedi A."/>
            <person name="Li X."/>
            <person name="Dhandapani V."/>
            <person name="Marshall H."/>
            <person name="Kissane S."/>
            <person name="Cuenca-Cambronero M."/>
            <person name="Asole G."/>
            <person name="Calvet F."/>
            <person name="Ruiz-Romero M."/>
            <person name="Marangio P."/>
            <person name="Guigo R."/>
            <person name="Rago D."/>
            <person name="Mirbahai L."/>
            <person name="Eastwood N."/>
            <person name="Colbourne J.K."/>
            <person name="Zhou J."/>
            <person name="Mallon E."/>
            <person name="Orsini L."/>
        </authorList>
    </citation>
    <scope>NUCLEOTIDE SEQUENCE [LARGE SCALE GENOMIC DNA]</scope>
    <source>
        <strain evidence="1">LRV0_1</strain>
    </source>
</reference>
<sequence>MQKTIKMNTTMIKTVWSEKITRQLKKFGKIFRDISTLSTQEPAIIISAKQTPENTSIGTSEAFSITIELPTTIGDQSPKEASTKLEENESLTKCATLTVVQEDLTAISYYENEDQVFPKNIKINSLFSSTEEIQTHCHREPINIKYTTYSPSNTNLKCWALCFTRTTASSTDNFRPSCIKKQFNNLLSNTPIKSILPKYWEQFKKFEKNLTALKGHYSIQRFRDPLNHPRPKTTSPTISNSRFLTKFSPFSSYFQTQFTITNMFISTSDSAAIKERRFIHGYLTHHGKEIHPRTIDQCINCFK</sequence>
<evidence type="ECO:0000313" key="2">
    <source>
        <dbReference type="Proteomes" id="UP001234178"/>
    </source>
</evidence>
<evidence type="ECO:0000313" key="1">
    <source>
        <dbReference type="EMBL" id="KAK4021299.1"/>
    </source>
</evidence>
<protein>
    <submittedName>
        <fullName evidence="1">Uncharacterized protein</fullName>
    </submittedName>
</protein>
<proteinExistence type="predicted"/>
<name>A0ABR0A8D1_9CRUS</name>
<accession>A0ABR0A8D1</accession>
<keyword evidence="2" id="KW-1185">Reference proteome</keyword>
<comment type="caution">
    <text evidence="1">The sequence shown here is derived from an EMBL/GenBank/DDBJ whole genome shotgun (WGS) entry which is preliminary data.</text>
</comment>
<dbReference type="Proteomes" id="UP001234178">
    <property type="component" value="Unassembled WGS sequence"/>
</dbReference>
<dbReference type="EMBL" id="JAOYFB010000036">
    <property type="protein sequence ID" value="KAK4021299.1"/>
    <property type="molecule type" value="Genomic_DNA"/>
</dbReference>